<sequence>RIPGPYFIFCVLYLQTLFQEMTLEEHRELSTLLLEKQPGLVFDALMMHQHRHGAPPFAGIPGVPWCTCGNCREMPTDQERKCCGQEPVNCVSLLLHFSQYCLEEGLIRIHRETGNDNREYRYGAYRHFIYWQHGSLGHYTGFIPDICEHLLATSY</sequence>
<accession>A0A8C2FFT3</accession>
<dbReference type="PANTHER" id="PTHR36981:SF3">
    <property type="entry name" value="UBIQUITIN-LIKE PROTEASE FAMILY PROFILE DOMAIN-CONTAINING PROTEIN"/>
    <property type="match status" value="1"/>
</dbReference>
<reference evidence="2" key="1">
    <citation type="submission" date="2025-08" db="UniProtKB">
        <authorList>
            <consortium name="Ensembl"/>
        </authorList>
    </citation>
    <scope>IDENTIFICATION</scope>
</reference>
<dbReference type="Proteomes" id="UP000694701">
    <property type="component" value="Unplaced"/>
</dbReference>
<protein>
    <recommendedName>
        <fullName evidence="1">P2X purinoreceptor 7 intracellular domain-containing protein</fullName>
    </recommendedName>
</protein>
<dbReference type="Pfam" id="PF20478">
    <property type="entry name" value="P2RX7_C"/>
    <property type="match status" value="1"/>
</dbReference>
<feature type="domain" description="P2X purinoreceptor 7 intracellular" evidence="1">
    <location>
        <begin position="63"/>
        <end position="149"/>
    </location>
</feature>
<dbReference type="Ensembl" id="ENSCCRT00020059756.1">
    <property type="protein sequence ID" value="ENSCCRP00020054549.1"/>
    <property type="gene ID" value="ENSCCRG00020024961.1"/>
</dbReference>
<evidence type="ECO:0000259" key="1">
    <source>
        <dbReference type="Pfam" id="PF20478"/>
    </source>
</evidence>
<evidence type="ECO:0000313" key="3">
    <source>
        <dbReference type="Proteomes" id="UP000694701"/>
    </source>
</evidence>
<organism evidence="2 3">
    <name type="scientific">Cyprinus carpio</name>
    <name type="common">Common carp</name>
    <dbReference type="NCBI Taxonomy" id="7962"/>
    <lineage>
        <taxon>Eukaryota</taxon>
        <taxon>Metazoa</taxon>
        <taxon>Chordata</taxon>
        <taxon>Craniata</taxon>
        <taxon>Vertebrata</taxon>
        <taxon>Euteleostomi</taxon>
        <taxon>Actinopterygii</taxon>
        <taxon>Neopterygii</taxon>
        <taxon>Teleostei</taxon>
        <taxon>Ostariophysi</taxon>
        <taxon>Cypriniformes</taxon>
        <taxon>Cyprinidae</taxon>
        <taxon>Cyprininae</taxon>
        <taxon>Cyprinus</taxon>
    </lineage>
</organism>
<dbReference type="PANTHER" id="PTHR36981">
    <property type="entry name" value="ZGC:195170"/>
    <property type="match status" value="1"/>
</dbReference>
<evidence type="ECO:0000313" key="2">
    <source>
        <dbReference type="Ensembl" id="ENSCCRP00020054549.1"/>
    </source>
</evidence>
<dbReference type="AlphaFoldDB" id="A0A8C2FFT3"/>
<name>A0A8C2FFT3_CYPCA</name>
<dbReference type="InterPro" id="IPR046815">
    <property type="entry name" value="P2RX7_C"/>
</dbReference>
<proteinExistence type="predicted"/>